<dbReference type="GeneID" id="132799988"/>
<dbReference type="InterPro" id="IPR046357">
    <property type="entry name" value="PPIase_dom_sf"/>
</dbReference>
<dbReference type="PANTHER" id="PTHR47414">
    <property type="entry name" value="PEPTIDYL-PROLYL CIS-TRANS ISOMERASE FKBP20-2, CHLOROPLASTIC"/>
    <property type="match status" value="1"/>
</dbReference>
<gene>
    <name evidence="2" type="primary">LOC132799988</name>
</gene>
<dbReference type="RefSeq" id="XP_060668803.1">
    <property type="nucleotide sequence ID" value="XM_060812820.1"/>
</dbReference>
<proteinExistence type="predicted"/>
<dbReference type="Gene3D" id="3.10.50.40">
    <property type="match status" value="1"/>
</dbReference>
<dbReference type="Proteomes" id="UP001652623">
    <property type="component" value="Chromosome 11"/>
</dbReference>
<dbReference type="PANTHER" id="PTHR47414:SF1">
    <property type="entry name" value="PEPTIDYL-PROLYL CIS-TRANS ISOMERASE FKBP20-2, CHLOROPLASTIC"/>
    <property type="match status" value="1"/>
</dbReference>
<dbReference type="InterPro" id="IPR044239">
    <property type="entry name" value="FKBP20-2-like"/>
</dbReference>
<keyword evidence="1" id="KW-1185">Reference proteome</keyword>
<organism evidence="1 2">
    <name type="scientific">Ziziphus jujuba</name>
    <name type="common">Chinese jujube</name>
    <name type="synonym">Ziziphus sativa</name>
    <dbReference type="NCBI Taxonomy" id="326968"/>
    <lineage>
        <taxon>Eukaryota</taxon>
        <taxon>Viridiplantae</taxon>
        <taxon>Streptophyta</taxon>
        <taxon>Embryophyta</taxon>
        <taxon>Tracheophyta</taxon>
        <taxon>Spermatophyta</taxon>
        <taxon>Magnoliopsida</taxon>
        <taxon>eudicotyledons</taxon>
        <taxon>Gunneridae</taxon>
        <taxon>Pentapetalae</taxon>
        <taxon>rosids</taxon>
        <taxon>fabids</taxon>
        <taxon>Rosales</taxon>
        <taxon>Rhamnaceae</taxon>
        <taxon>Paliureae</taxon>
        <taxon>Ziziphus</taxon>
    </lineage>
</organism>
<accession>A0ABM3ZWF8</accession>
<evidence type="ECO:0000313" key="2">
    <source>
        <dbReference type="RefSeq" id="XP_060668803.1"/>
    </source>
</evidence>
<name>A0ABM3ZWF8_ZIZJJ</name>
<protein>
    <submittedName>
        <fullName evidence="2">Uncharacterized protein LOC132799988</fullName>
    </submittedName>
</protein>
<sequence length="234" mass="26408">MVIMGAALSSTTEKSFRCIYLVASSNIWARQHIAWKIKPLATMSTKFSASSLILNQSFPNPYNTGLLRAAFIRQGTSNWQLKHKSLNGSQIRSINIGDRSNDYGMGTTADRYFPKFSGQGNPHEITNRGDYESTENGILYKDIVHGENGKCIQKGGKIVIRYKIYDERKNRASPDTPEQTIRFDKIPTGVREGIATMKLKGRRLIIIPRNLAGYHQDVKHGEHAIYDVTLLKIY</sequence>
<reference evidence="2" key="1">
    <citation type="submission" date="2025-08" db="UniProtKB">
        <authorList>
            <consortium name="RefSeq"/>
        </authorList>
    </citation>
    <scope>IDENTIFICATION</scope>
    <source>
        <tissue evidence="2">Seedling</tissue>
    </source>
</reference>
<dbReference type="SUPFAM" id="SSF54534">
    <property type="entry name" value="FKBP-like"/>
    <property type="match status" value="1"/>
</dbReference>
<evidence type="ECO:0000313" key="1">
    <source>
        <dbReference type="Proteomes" id="UP001652623"/>
    </source>
</evidence>